<dbReference type="EMBL" id="CP150951">
    <property type="protein sequence ID" value="WZC50066.1"/>
    <property type="molecule type" value="Genomic_DNA"/>
</dbReference>
<evidence type="ECO:0000313" key="2">
    <source>
        <dbReference type="EMBL" id="WZC50066.1"/>
    </source>
</evidence>
<accession>A0ABZ2V7P9</accession>
<gene>
    <name evidence="2" type="ORF">AABB29_05320</name>
</gene>
<keyword evidence="3" id="KW-1185">Reference proteome</keyword>
<evidence type="ECO:0000313" key="3">
    <source>
        <dbReference type="Proteomes" id="UP001440612"/>
    </source>
</evidence>
<evidence type="ECO:0000256" key="1">
    <source>
        <dbReference type="SAM" id="MobiDB-lite"/>
    </source>
</evidence>
<sequence>MSTAPIIRLYLFFATENDTALILRRSGKKMYNLISWDRANDSFVEGQWLRKSVRYEDCALSPDGRHFIYAVHDANPDTRATGCYTVLCRAPWFTALALFPHEWGFQSGGYFLDNKLYRIKADAACKDILEQNTQVLRVVQGKVTHSCRSGLRLTNGEPAPLSRALRDQLLNNAKLPRVISLDRYETQAGCLYRTDGPKRVLIHDFTEMEPRFEPAPYGQPPKDPMKTGWHPADEAGAR</sequence>
<reference evidence="3" key="1">
    <citation type="submission" date="2024-04" db="EMBL/GenBank/DDBJ databases">
        <title>Phylogenomic analyses of a clade within the roseobacter group suggest taxonomic reassignments of species of the genera Aestuariivita, Citreicella, Loktanella, Nautella, Pelagibaca, Ruegeria, Thalassobius, Thiobacimonas and Tropicibacter, and the proposal o.</title>
        <authorList>
            <person name="Jeon C.O."/>
        </authorList>
    </citation>
    <scope>NUCLEOTIDE SEQUENCE [LARGE SCALE GENOMIC DNA]</scope>
    <source>
        <strain evidence="3">BS5-3</strain>
    </source>
</reference>
<dbReference type="RefSeq" id="WP_341368176.1">
    <property type="nucleotide sequence ID" value="NZ_CP150951.2"/>
</dbReference>
<protein>
    <submittedName>
        <fullName evidence="2">Uncharacterized protein</fullName>
    </submittedName>
</protein>
<name>A0ABZ2V7P9_9RHOB</name>
<dbReference type="Proteomes" id="UP001440612">
    <property type="component" value="Chromosome"/>
</dbReference>
<feature type="region of interest" description="Disordered" evidence="1">
    <location>
        <begin position="211"/>
        <end position="238"/>
    </location>
</feature>
<organism evidence="2 3">
    <name type="scientific">Yoonia phaeophyticola</name>
    <dbReference type="NCBI Taxonomy" id="3137369"/>
    <lineage>
        <taxon>Bacteria</taxon>
        <taxon>Pseudomonadati</taxon>
        <taxon>Pseudomonadota</taxon>
        <taxon>Alphaproteobacteria</taxon>
        <taxon>Rhodobacterales</taxon>
        <taxon>Paracoccaceae</taxon>
        <taxon>Yoonia</taxon>
    </lineage>
</organism>
<proteinExistence type="predicted"/>